<evidence type="ECO:0000256" key="2">
    <source>
        <dbReference type="ARBA" id="ARBA00023015"/>
    </source>
</evidence>
<organism evidence="6 7">
    <name type="scientific">Kibdelosporangium lantanae</name>
    <dbReference type="NCBI Taxonomy" id="1497396"/>
    <lineage>
        <taxon>Bacteria</taxon>
        <taxon>Bacillati</taxon>
        <taxon>Actinomycetota</taxon>
        <taxon>Actinomycetes</taxon>
        <taxon>Pseudonocardiales</taxon>
        <taxon>Pseudonocardiaceae</taxon>
        <taxon>Kibdelosporangium</taxon>
    </lineage>
</organism>
<keyword evidence="4" id="KW-0804">Transcription</keyword>
<dbReference type="EMBL" id="JBHTIS010003396">
    <property type="protein sequence ID" value="MFD1051185.1"/>
    <property type="molecule type" value="Genomic_DNA"/>
</dbReference>
<reference evidence="7" key="1">
    <citation type="journal article" date="2019" name="Int. J. Syst. Evol. Microbiol.">
        <title>The Global Catalogue of Microorganisms (GCM) 10K type strain sequencing project: providing services to taxonomists for standard genome sequencing and annotation.</title>
        <authorList>
            <consortium name="The Broad Institute Genomics Platform"/>
            <consortium name="The Broad Institute Genome Sequencing Center for Infectious Disease"/>
            <person name="Wu L."/>
            <person name="Ma J."/>
        </authorList>
    </citation>
    <scope>NUCLEOTIDE SEQUENCE [LARGE SCALE GENOMIC DNA]</scope>
    <source>
        <strain evidence="7">JCM 31486</strain>
    </source>
</reference>
<gene>
    <name evidence="6" type="ORF">ACFQ1S_39455</name>
</gene>
<accession>A0ABW3MNV8</accession>
<keyword evidence="7" id="KW-1185">Reference proteome</keyword>
<proteinExistence type="inferred from homology"/>
<feature type="non-terminal residue" evidence="6">
    <location>
        <position position="143"/>
    </location>
</feature>
<name>A0ABW3MNV8_9PSEU</name>
<evidence type="ECO:0000256" key="4">
    <source>
        <dbReference type="ARBA" id="ARBA00023163"/>
    </source>
</evidence>
<evidence type="ECO:0000313" key="7">
    <source>
        <dbReference type="Proteomes" id="UP001597045"/>
    </source>
</evidence>
<dbReference type="Proteomes" id="UP001597045">
    <property type="component" value="Unassembled WGS sequence"/>
</dbReference>
<keyword evidence="2" id="KW-0805">Transcription regulation</keyword>
<evidence type="ECO:0000256" key="3">
    <source>
        <dbReference type="ARBA" id="ARBA00023125"/>
    </source>
</evidence>
<keyword evidence="3" id="KW-0238">DNA-binding</keyword>
<feature type="domain" description="HTH lysR-type" evidence="5">
    <location>
        <begin position="16"/>
        <end position="65"/>
    </location>
</feature>
<dbReference type="InterPro" id="IPR036390">
    <property type="entry name" value="WH_DNA-bd_sf"/>
</dbReference>
<dbReference type="Gene3D" id="1.10.10.10">
    <property type="entry name" value="Winged helix-like DNA-binding domain superfamily/Winged helix DNA-binding domain"/>
    <property type="match status" value="1"/>
</dbReference>
<comment type="caution">
    <text evidence="6">The sequence shown here is derived from an EMBL/GenBank/DDBJ whole genome shotgun (WGS) entry which is preliminary data.</text>
</comment>
<evidence type="ECO:0000256" key="1">
    <source>
        <dbReference type="ARBA" id="ARBA00009437"/>
    </source>
</evidence>
<dbReference type="PANTHER" id="PTHR30346">
    <property type="entry name" value="TRANSCRIPTIONAL DUAL REGULATOR HCAR-RELATED"/>
    <property type="match status" value="1"/>
</dbReference>
<evidence type="ECO:0000259" key="5">
    <source>
        <dbReference type="PROSITE" id="PS50931"/>
    </source>
</evidence>
<protein>
    <submittedName>
        <fullName evidence="6">LysR family transcriptional regulator</fullName>
    </submittedName>
</protein>
<dbReference type="InterPro" id="IPR000847">
    <property type="entry name" value="LysR_HTH_N"/>
</dbReference>
<comment type="similarity">
    <text evidence="1">Belongs to the LysR transcriptional regulatory family.</text>
</comment>
<dbReference type="PROSITE" id="PS50931">
    <property type="entry name" value="HTH_LYSR"/>
    <property type="match status" value="1"/>
</dbReference>
<dbReference type="PANTHER" id="PTHR30346:SF0">
    <property type="entry name" value="HCA OPERON TRANSCRIPTIONAL ACTIVATOR HCAR"/>
    <property type="match status" value="1"/>
</dbReference>
<dbReference type="InterPro" id="IPR036388">
    <property type="entry name" value="WH-like_DNA-bd_sf"/>
</dbReference>
<dbReference type="Pfam" id="PF00126">
    <property type="entry name" value="HTH_1"/>
    <property type="match status" value="1"/>
</dbReference>
<sequence>MNPTPVQIQRIAPAKFVAVADELNFSRAAERLYLSQPALSRQIRMLERLIGCDVFHRNRQRVELTLAGEALFGLWNPVNLLDYLLVTQIDSLPTAATVVKTQFLVIAAVGVYLLSREYATHRRELVTDQSSFELRPGSPNGQP</sequence>
<dbReference type="PRINTS" id="PR00039">
    <property type="entry name" value="HTHLYSR"/>
</dbReference>
<dbReference type="SUPFAM" id="SSF46785">
    <property type="entry name" value="Winged helix' DNA-binding domain"/>
    <property type="match status" value="1"/>
</dbReference>
<evidence type="ECO:0000313" key="6">
    <source>
        <dbReference type="EMBL" id="MFD1051185.1"/>
    </source>
</evidence>